<dbReference type="InterPro" id="IPR007395">
    <property type="entry name" value="Zn_peptidase_2"/>
</dbReference>
<sequence length="231" mass="25629">MLPFTFGFDPTFLLLIPAMILTIFAQSKIQSTYNIYRREGLRSGMTGAQVARIVLDRSGLQNVAIEMVRGNLTDHYDPRSKVLRLSEEVYSRPSIASAGVAAHEAGHAIQDQEDYGPLRVRAFMVPFASIGSRFSMIIILAGLLFEMFSLVDLGIVLFSLVVLFQLFTLPVEFNASSRALAVLGDYHILAEDEVPKAKKVLDAAALTYVAAAFSSIMTLIRLLVIRDRRRD</sequence>
<feature type="transmembrane region" description="Helical" evidence="1">
    <location>
        <begin position="205"/>
        <end position="224"/>
    </location>
</feature>
<accession>A0A1I4YGA3</accession>
<dbReference type="Pfam" id="PF04298">
    <property type="entry name" value="Zn_peptidase_2"/>
    <property type="match status" value="1"/>
</dbReference>
<dbReference type="Proteomes" id="UP000181899">
    <property type="component" value="Unassembled WGS sequence"/>
</dbReference>
<protein>
    <recommendedName>
        <fullName evidence="4">Neutral zinc metallopeptidase</fullName>
    </recommendedName>
</protein>
<name>A0A1I4YGA3_9CLOT</name>
<feature type="transmembrane region" description="Helical" evidence="1">
    <location>
        <begin position="134"/>
        <end position="167"/>
    </location>
</feature>
<dbReference type="STRING" id="398199.SAMN05421804_101158"/>
<evidence type="ECO:0000313" key="3">
    <source>
        <dbReference type="Proteomes" id="UP000181899"/>
    </source>
</evidence>
<evidence type="ECO:0000256" key="1">
    <source>
        <dbReference type="SAM" id="Phobius"/>
    </source>
</evidence>
<keyword evidence="1" id="KW-1133">Transmembrane helix</keyword>
<gene>
    <name evidence="2" type="ORF">SAMN04488695_101585</name>
</gene>
<keyword evidence="1" id="KW-0812">Transmembrane</keyword>
<dbReference type="OrthoDB" id="9784298at2"/>
<keyword evidence="1" id="KW-0472">Membrane</keyword>
<proteinExistence type="predicted"/>
<dbReference type="eggNOG" id="COG2738">
    <property type="taxonomic scope" value="Bacteria"/>
</dbReference>
<reference evidence="2 3" key="1">
    <citation type="submission" date="2016-10" db="EMBL/GenBank/DDBJ databases">
        <authorList>
            <person name="de Groot N.N."/>
        </authorList>
    </citation>
    <scope>NUCLEOTIDE SEQUENCE [LARGE SCALE GENOMIC DNA]</scope>
    <source>
        <strain evidence="2 3">ML2</strain>
    </source>
</reference>
<organism evidence="2 3">
    <name type="scientific">Proteiniclasticum ruminis</name>
    <dbReference type="NCBI Taxonomy" id="398199"/>
    <lineage>
        <taxon>Bacteria</taxon>
        <taxon>Bacillati</taxon>
        <taxon>Bacillota</taxon>
        <taxon>Clostridia</taxon>
        <taxon>Eubacteriales</taxon>
        <taxon>Clostridiaceae</taxon>
        <taxon>Proteiniclasticum</taxon>
    </lineage>
</organism>
<dbReference type="PANTHER" id="PTHR36434:SF1">
    <property type="entry name" value="MEMBRANE PROTEASE YUGP-RELATED"/>
    <property type="match status" value="1"/>
</dbReference>
<dbReference type="PANTHER" id="PTHR36434">
    <property type="entry name" value="MEMBRANE PROTEASE YUGP-RELATED"/>
    <property type="match status" value="1"/>
</dbReference>
<dbReference type="RefSeq" id="WP_074910072.1">
    <property type="nucleotide sequence ID" value="NZ_FOVK01000001.1"/>
</dbReference>
<evidence type="ECO:0008006" key="4">
    <source>
        <dbReference type="Google" id="ProtNLM"/>
    </source>
</evidence>
<evidence type="ECO:0000313" key="2">
    <source>
        <dbReference type="EMBL" id="SFN37058.1"/>
    </source>
</evidence>
<feature type="transmembrane region" description="Helical" evidence="1">
    <location>
        <begin position="12"/>
        <end position="29"/>
    </location>
</feature>
<dbReference type="EMBL" id="FOVK01000001">
    <property type="protein sequence ID" value="SFN37058.1"/>
    <property type="molecule type" value="Genomic_DNA"/>
</dbReference>
<keyword evidence="3" id="KW-1185">Reference proteome</keyword>
<dbReference type="AlphaFoldDB" id="A0A1I4YGA3"/>